<dbReference type="Pfam" id="PF00135">
    <property type="entry name" value="COesterase"/>
    <property type="match status" value="4"/>
</dbReference>
<reference evidence="9" key="1">
    <citation type="submission" date="2017-02" db="UniProtKB">
        <authorList>
            <consortium name="WormBaseParasite"/>
        </authorList>
    </citation>
    <scope>IDENTIFICATION</scope>
</reference>
<dbReference type="GO" id="GO:0003990">
    <property type="term" value="F:acetylcholinesterase activity"/>
    <property type="evidence" value="ECO:0007669"/>
    <property type="project" value="UniProtKB-EC"/>
</dbReference>
<evidence type="ECO:0000256" key="1">
    <source>
        <dbReference type="ARBA" id="ARBA00005964"/>
    </source>
</evidence>
<dbReference type="InterPro" id="IPR000997">
    <property type="entry name" value="Cholinesterase"/>
</dbReference>
<evidence type="ECO:0000256" key="5">
    <source>
        <dbReference type="ARBA" id="ARBA00022867"/>
    </source>
</evidence>
<dbReference type="ESTHER" id="parti-a0a0n4zi24.1">
    <property type="family name" value="Cholinesterase-like"/>
</dbReference>
<dbReference type="GO" id="GO:0006581">
    <property type="term" value="P:acetylcholine catabolic process"/>
    <property type="evidence" value="ECO:0007669"/>
    <property type="project" value="TreeGrafter"/>
</dbReference>
<dbReference type="STRING" id="131310.A0A0N4ZI24"/>
<dbReference type="GO" id="GO:0005615">
    <property type="term" value="C:extracellular space"/>
    <property type="evidence" value="ECO:0007669"/>
    <property type="project" value="TreeGrafter"/>
</dbReference>
<dbReference type="PRINTS" id="PR00878">
    <property type="entry name" value="CHOLNESTRASE"/>
</dbReference>
<dbReference type="Gene3D" id="3.40.50.1820">
    <property type="entry name" value="alpha/beta hydrolase"/>
    <property type="match status" value="4"/>
</dbReference>
<organism evidence="8 9">
    <name type="scientific">Parastrongyloides trichosuri</name>
    <name type="common">Possum-specific nematode worm</name>
    <dbReference type="NCBI Taxonomy" id="131310"/>
    <lineage>
        <taxon>Eukaryota</taxon>
        <taxon>Metazoa</taxon>
        <taxon>Ecdysozoa</taxon>
        <taxon>Nematoda</taxon>
        <taxon>Chromadorea</taxon>
        <taxon>Rhabditida</taxon>
        <taxon>Tylenchina</taxon>
        <taxon>Panagrolaimomorpha</taxon>
        <taxon>Strongyloidoidea</taxon>
        <taxon>Strongyloididae</taxon>
        <taxon>Parastrongyloides</taxon>
    </lineage>
</organism>
<feature type="domain" description="Carboxylesterase type B" evidence="7">
    <location>
        <begin position="588"/>
        <end position="1033"/>
    </location>
</feature>
<dbReference type="PANTHER" id="PTHR43918:SF4">
    <property type="entry name" value="CARBOXYLIC ESTER HYDROLASE"/>
    <property type="match status" value="1"/>
</dbReference>
<dbReference type="SUPFAM" id="SSF53474">
    <property type="entry name" value="alpha/beta-Hydrolases"/>
    <property type="match status" value="4"/>
</dbReference>
<evidence type="ECO:0000313" key="8">
    <source>
        <dbReference type="Proteomes" id="UP000038045"/>
    </source>
</evidence>
<dbReference type="PROSITE" id="PS00941">
    <property type="entry name" value="CARBOXYLESTERASE_B_2"/>
    <property type="match status" value="1"/>
</dbReference>
<comment type="similarity">
    <text evidence="1">Belongs to the type-B carboxylesterase/lipase family.</text>
</comment>
<name>A0A0N4ZI24_PARTI</name>
<dbReference type="PANTHER" id="PTHR43918">
    <property type="entry name" value="ACETYLCHOLINESTERASE"/>
    <property type="match status" value="1"/>
</dbReference>
<keyword evidence="6" id="KW-1015">Disulfide bond</keyword>
<accession>A0A0N4ZI24</accession>
<keyword evidence="3" id="KW-0719">Serine esterase</keyword>
<feature type="domain" description="Carboxylesterase type B" evidence="7">
    <location>
        <begin position="1574"/>
        <end position="1925"/>
    </location>
</feature>
<dbReference type="InterPro" id="IPR002018">
    <property type="entry name" value="CarbesteraseB"/>
</dbReference>
<dbReference type="ESTHER" id="parti-a0a0n4zi24.2">
    <property type="family name" value="Cholinesterase-like"/>
</dbReference>
<dbReference type="InterPro" id="IPR050654">
    <property type="entry name" value="AChE-related_enzymes"/>
</dbReference>
<evidence type="ECO:0000256" key="4">
    <source>
        <dbReference type="ARBA" id="ARBA00022801"/>
    </source>
</evidence>
<dbReference type="EC" id="3.1.1.7" evidence="2"/>
<evidence type="ECO:0000313" key="9">
    <source>
        <dbReference type="WBParaSite" id="PTRK_0000758100.1"/>
    </source>
</evidence>
<protein>
    <recommendedName>
        <fullName evidence="2">acetylcholinesterase</fullName>
        <ecNumber evidence="2">3.1.1.7</ecNumber>
    </recommendedName>
</protein>
<feature type="domain" description="Carboxylesterase type B" evidence="7">
    <location>
        <begin position="6"/>
        <end position="502"/>
    </location>
</feature>
<sequence length="1971" mass="228221">MTFFTTVVTNCGHYIGKNLNIEREYSVIEFLGINYGEAPVGNLRFEDPKPYKCLKGQIYLCEEYGPLCPQVRVYSSNISYSAIAFNKLHASEDCLSLNIWKPNIKGDLPVLVFFHGGDFMEGSGNYKIYNGAHLAYHGKVIVVTVNYRLNVFGFAQTIGGLSIHGNMGLKDQQLALQWIQKYIYYFGGDRHKVTIIGAEAGAASVQAHLFASESFGLYKSAIMFQGHMTNVKYWKPYKKIQSYTEEFIKMLGCRKKYPQEDLVCLRKKTTSQIVDAAERLYKKNSAHEFGSPFAISPYDLNFFKKNLTNEFANVNSGSMNINTNAKVLVGRAKNGGVLEIKKINYTNITSVYNPKRWAYYASIDNDTYWHILEDVAKRIKVPLVTSKRLDEFYKKYKDFPEKLIRLFSDLFNDCDLRKFVSSAYSLKQYPRLFMLDRPSSILLKEGYEWFGTTSIEFLEYILGNPYRSKNDYHLWQLMYEKKISKDIMSLVINFINNSAIDERWSYSDYDHLKERYINNKFDLKIYDMRKSKISLGICKLFDNIIPWNDLKEFMTTRTPTTTTVELKTTTLTNDKKEHKEMYFGNNGIVGEFLGIPYAKPPIGNLRFQNPQEPYCHNFRTRIVFDKYGKSCPQMITSNLEKFEGTIKKEDTSENCLYLNIWSSLTASRKPVLVFFHSGGFNGGSANLDIYNGSVLAFETKSIVITVNYRLNVFGFAQSTNGLDIPGNMGLKDQQMALKWIYKHIGKFDGDRSRVTIFGIGAGAASVSAHLLSEDSFKYYKGAILISGHMASVKYSKSYNSIQNYTNELINRLYCKRKYSYSAGIKCLRSKRKDHILKEALNIYEKTKKNEFGPPFVISSFDRNFFKRKLNDMFVDEPYSSYLFNRNARVLLGHTENDGLIDLLYNHYLDVVSFNVRTRIFDLKTTLVKQKNIFQDVVKKLCLKSDKRKLIEDIYSNYTKNKEKVIKLYSDLFTSCDLRQFTRNATFYLKDKPRVFALNKTSTMRSKDTFLWLGSTILEAIEYIFGNPFRHPDQYRGGTIVKEQGYSLMVYNDQYGNNSIMELLGIPYAKPPLDSLRFQNPQEPKCHAKQTKIVFDKYGKSCPQLSVRTTSNKKDYLNYNMHTSEDCLYLNVWVPFLIKSSPVIIFFHGGGFIGGSANLDMYNGSYLARLTQSIVVTVNYRLNVLGFAQSSGGSTIPGNMGLKDQQMALKWVHDNIEYFNGDRERILIFGIGAGAASVSAHLLAPESFKYYKRAMLLSGHMANAKYSKPHKDVQLYTEKLIYKLGCRYERKPNLELKCLRKKHVHDILNEAEKLQKDLKTYDFGSPFSISLSDLTFFKRKINNKYIDKPHTTKGFNIHAKVILGHNGNDGVLDLLDEYFNDVVVYNTTTKIFDLTIKKKIYENILDDLIKKLKIPFLNKRMLHKAYSNSTRRERVMRMFSDIFYNCDLKEFTFDSLYLKNFQRGILLNKTSAIKTKKGYLFLGATKIDAIDYIFGNPFRHPEQYPKDKLNEEQNYSHNLIKLIGSFANKNEFQYSWNNSDYEVYRERMANETFNVDKVYMIESPIQPLMCKLLSGTVVVTVNYRLNVFGFAQSQGAYYIPGNMGLKDQQMALKWINKNIKYFNGDKRKVTILGIGSGAASVSAHLMVKESFGLYKKAIMFSGHMANVKYSKSYRTVQDYTEKLINRLKCQKNQLKCLSKLSTHKIMNEASKLYKQMSRNEFGSPFSISLFDKTFFKGHINNKYINLYTFNSYTKILVGHTKNEGSLALLSGLYSYVFVYNSKKWKYDIIVDNVSYKAILNDVVKKLNLKVNNWSTINETYSNYAHNADKIIRLLSDLFNDCDLKTFTFIANQRLKNKIRVLLLDKAPSSLFEEKYEVFGTTPQDIIEYLFGYPFRHPNHYRQNNLEDEKNYSLKLMEFISNFTKTYTFDENWKSSDKNIFRERMVNETLSWNKYIILESPLNTNSCKILKDF</sequence>
<evidence type="ECO:0000256" key="3">
    <source>
        <dbReference type="ARBA" id="ARBA00022487"/>
    </source>
</evidence>
<dbReference type="Proteomes" id="UP000038045">
    <property type="component" value="Unplaced"/>
</dbReference>
<evidence type="ECO:0000256" key="6">
    <source>
        <dbReference type="ARBA" id="ARBA00023157"/>
    </source>
</evidence>
<proteinExistence type="inferred from homology"/>
<dbReference type="WBParaSite" id="PTRK_0000758100.1">
    <property type="protein sequence ID" value="PTRK_0000758100.1"/>
    <property type="gene ID" value="PTRK_0000758100"/>
</dbReference>
<keyword evidence="4" id="KW-0378">Hydrolase</keyword>
<evidence type="ECO:0000256" key="2">
    <source>
        <dbReference type="ARBA" id="ARBA00013276"/>
    </source>
</evidence>
<dbReference type="ESTHER" id="parti-a0a0n4zi24.3">
    <property type="family name" value="Cholinesterase-like"/>
</dbReference>
<dbReference type="GO" id="GO:0019695">
    <property type="term" value="P:choline metabolic process"/>
    <property type="evidence" value="ECO:0007669"/>
    <property type="project" value="TreeGrafter"/>
</dbReference>
<evidence type="ECO:0000259" key="7">
    <source>
        <dbReference type="Pfam" id="PF00135"/>
    </source>
</evidence>
<keyword evidence="8" id="KW-1185">Reference proteome</keyword>
<keyword evidence="5" id="KW-0531">Neurotransmitter degradation</keyword>
<dbReference type="InterPro" id="IPR029058">
    <property type="entry name" value="AB_hydrolase_fold"/>
</dbReference>
<dbReference type="GO" id="GO:0005886">
    <property type="term" value="C:plasma membrane"/>
    <property type="evidence" value="ECO:0007669"/>
    <property type="project" value="TreeGrafter"/>
</dbReference>
<feature type="domain" description="Carboxylesterase type B" evidence="7">
    <location>
        <begin position="1055"/>
        <end position="1537"/>
    </location>
</feature>
<dbReference type="InterPro" id="IPR019819">
    <property type="entry name" value="Carboxylesterase_B_CS"/>
</dbReference>